<protein>
    <submittedName>
        <fullName evidence="3">Trimeric LpxA-like protein</fullName>
    </submittedName>
</protein>
<dbReference type="InterPro" id="IPR051159">
    <property type="entry name" value="Hexapeptide_acetyltransf"/>
</dbReference>
<dbReference type="PANTHER" id="PTHR23416:SF54">
    <property type="entry name" value="ACETYLTRANSFERASE, CYSE_LACA_LPXA_NODL FAMILY (AFU_ORTHOLOGUE AFUA_2G08430)-RELATED"/>
    <property type="match status" value="1"/>
</dbReference>
<dbReference type="GO" id="GO:0008374">
    <property type="term" value="F:O-acyltransferase activity"/>
    <property type="evidence" value="ECO:0007669"/>
    <property type="project" value="TreeGrafter"/>
</dbReference>
<keyword evidence="2" id="KW-0472">Membrane</keyword>
<dbReference type="CDD" id="cd03357">
    <property type="entry name" value="LbH_MAT_GAT"/>
    <property type="match status" value="1"/>
</dbReference>
<feature type="transmembrane region" description="Helical" evidence="2">
    <location>
        <begin position="388"/>
        <end position="411"/>
    </location>
</feature>
<dbReference type="AlphaFoldDB" id="A0AAN6ZKQ6"/>
<gene>
    <name evidence="3" type="ORF">C8A04DRAFT_30926</name>
</gene>
<keyword evidence="4" id="KW-1185">Reference proteome</keyword>
<keyword evidence="2" id="KW-0812">Transmembrane</keyword>
<dbReference type="PANTHER" id="PTHR23416">
    <property type="entry name" value="SIALIC ACID SYNTHASE-RELATED"/>
    <property type="match status" value="1"/>
</dbReference>
<comment type="caution">
    <text evidence="3">The sequence shown here is derived from an EMBL/GenBank/DDBJ whole genome shotgun (WGS) entry which is preliminary data.</text>
</comment>
<dbReference type="GeneID" id="87818182"/>
<evidence type="ECO:0000256" key="1">
    <source>
        <dbReference type="ARBA" id="ARBA00022679"/>
    </source>
</evidence>
<dbReference type="Gene3D" id="2.160.10.10">
    <property type="entry name" value="Hexapeptide repeat proteins"/>
    <property type="match status" value="1"/>
</dbReference>
<dbReference type="Pfam" id="PF14602">
    <property type="entry name" value="Hexapep_2"/>
    <property type="match status" value="1"/>
</dbReference>
<evidence type="ECO:0000313" key="3">
    <source>
        <dbReference type="EMBL" id="KAK4141428.1"/>
    </source>
</evidence>
<dbReference type="SUPFAM" id="SSF51161">
    <property type="entry name" value="Trimeric LpxA-like enzymes"/>
    <property type="match status" value="1"/>
</dbReference>
<accession>A0AAN6ZKQ6</accession>
<keyword evidence="1" id="KW-0808">Transferase</keyword>
<dbReference type="RefSeq" id="XP_062634799.1">
    <property type="nucleotide sequence ID" value="XM_062781569.1"/>
</dbReference>
<reference evidence="3" key="2">
    <citation type="submission" date="2023-05" db="EMBL/GenBank/DDBJ databases">
        <authorList>
            <consortium name="Lawrence Berkeley National Laboratory"/>
            <person name="Steindorff A."/>
            <person name="Hensen N."/>
            <person name="Bonometti L."/>
            <person name="Westerberg I."/>
            <person name="Brannstrom I.O."/>
            <person name="Guillou S."/>
            <person name="Cros-Aarteil S."/>
            <person name="Calhoun S."/>
            <person name="Haridas S."/>
            <person name="Kuo A."/>
            <person name="Mondo S."/>
            <person name="Pangilinan J."/>
            <person name="Riley R."/>
            <person name="Labutti K."/>
            <person name="Andreopoulos B."/>
            <person name="Lipzen A."/>
            <person name="Chen C."/>
            <person name="Yanf M."/>
            <person name="Daum C."/>
            <person name="Ng V."/>
            <person name="Clum A."/>
            <person name="Ohm R."/>
            <person name="Martin F."/>
            <person name="Silar P."/>
            <person name="Natvig D."/>
            <person name="Lalanne C."/>
            <person name="Gautier V."/>
            <person name="Ament-Velasquez S.L."/>
            <person name="Kruys A."/>
            <person name="Hutchinson M.I."/>
            <person name="Powell A.J."/>
            <person name="Barry K."/>
            <person name="Miller A.N."/>
            <person name="Grigoriev I.V."/>
            <person name="Debuchy R."/>
            <person name="Gladieux P."/>
            <person name="Thoren M.H."/>
            <person name="Johannesson H."/>
        </authorList>
    </citation>
    <scope>NUCLEOTIDE SEQUENCE</scope>
    <source>
        <strain evidence="3">CBS 141.50</strain>
    </source>
</reference>
<reference evidence="3" key="1">
    <citation type="journal article" date="2023" name="Mol. Phylogenet. Evol.">
        <title>Genome-scale phylogeny and comparative genomics of the fungal order Sordariales.</title>
        <authorList>
            <person name="Hensen N."/>
            <person name="Bonometti L."/>
            <person name="Westerberg I."/>
            <person name="Brannstrom I.O."/>
            <person name="Guillou S."/>
            <person name="Cros-Aarteil S."/>
            <person name="Calhoun S."/>
            <person name="Haridas S."/>
            <person name="Kuo A."/>
            <person name="Mondo S."/>
            <person name="Pangilinan J."/>
            <person name="Riley R."/>
            <person name="LaButti K."/>
            <person name="Andreopoulos B."/>
            <person name="Lipzen A."/>
            <person name="Chen C."/>
            <person name="Yan M."/>
            <person name="Daum C."/>
            <person name="Ng V."/>
            <person name="Clum A."/>
            <person name="Steindorff A."/>
            <person name="Ohm R.A."/>
            <person name="Martin F."/>
            <person name="Silar P."/>
            <person name="Natvig D.O."/>
            <person name="Lalanne C."/>
            <person name="Gautier V."/>
            <person name="Ament-Velasquez S.L."/>
            <person name="Kruys A."/>
            <person name="Hutchinson M.I."/>
            <person name="Powell A.J."/>
            <person name="Barry K."/>
            <person name="Miller A.N."/>
            <person name="Grigoriev I.V."/>
            <person name="Debuchy R."/>
            <person name="Gladieux P."/>
            <person name="Hiltunen Thoren M."/>
            <person name="Johannesson H."/>
        </authorList>
    </citation>
    <scope>NUCLEOTIDE SEQUENCE</scope>
    <source>
        <strain evidence="3">CBS 141.50</strain>
    </source>
</reference>
<name>A0AAN6ZKQ6_9PEZI</name>
<evidence type="ECO:0000256" key="2">
    <source>
        <dbReference type="SAM" id="Phobius"/>
    </source>
</evidence>
<dbReference type="InterPro" id="IPR018357">
    <property type="entry name" value="Hexapep_transf_CS"/>
</dbReference>
<dbReference type="InterPro" id="IPR001451">
    <property type="entry name" value="Hexapep"/>
</dbReference>
<proteinExistence type="predicted"/>
<evidence type="ECO:0000313" key="4">
    <source>
        <dbReference type="Proteomes" id="UP001302676"/>
    </source>
</evidence>
<organism evidence="3 4">
    <name type="scientific">Dichotomopilus funicola</name>
    <dbReference type="NCBI Taxonomy" id="1934379"/>
    <lineage>
        <taxon>Eukaryota</taxon>
        <taxon>Fungi</taxon>
        <taxon>Dikarya</taxon>
        <taxon>Ascomycota</taxon>
        <taxon>Pezizomycotina</taxon>
        <taxon>Sordariomycetes</taxon>
        <taxon>Sordariomycetidae</taxon>
        <taxon>Sordariales</taxon>
        <taxon>Chaetomiaceae</taxon>
        <taxon>Dichotomopilus</taxon>
    </lineage>
</organism>
<dbReference type="Proteomes" id="UP001302676">
    <property type="component" value="Unassembled WGS sequence"/>
</dbReference>
<keyword evidence="2" id="KW-1133">Transmembrane helix</keyword>
<dbReference type="Pfam" id="PF00132">
    <property type="entry name" value="Hexapep"/>
    <property type="match status" value="1"/>
</dbReference>
<dbReference type="PROSITE" id="PS00101">
    <property type="entry name" value="HEXAPEP_TRANSFERASES"/>
    <property type="match status" value="1"/>
</dbReference>
<dbReference type="InterPro" id="IPR011004">
    <property type="entry name" value="Trimer_LpxA-like_sf"/>
</dbReference>
<dbReference type="EMBL" id="MU853611">
    <property type="protein sequence ID" value="KAK4141428.1"/>
    <property type="molecule type" value="Genomic_DNA"/>
</dbReference>
<sequence length="420" mass="45375">MSSESTITSVRDESELVHYPDVIFPAGNPDFRAGRNRCAKACREFNNTPDDADPEQRSQRCIVRPNRDRANDSSLAVTHDQTFANPTLKAKTPFVKPPIFIDYGVRLQVGGSTFINRNCMIMDTPVADIVIGEGCNIGANCCIIGVTHPVRLDERLERNSIGQPVTIGDNVWIGANVTILGGVTIGDGAVIGACSLVKTDVPPMSVAVGSPARIIRYQRDIKPAVPGASPTALTMKDALALANRLPSKEQNWLNSLVAPRPPVSATGVRRGDLAAPCQAGRRCAPRSNEDHLLNLDLLGGVETDSDLDLDGEDMTLPVGSRPFTSESRSTAHNLLRGLGLQERLLGGASGHDGRGNDISELLIQRRLQQAEHRQRQVLRERRRWRAEAIAIITVAVALLMAFFFAGVYLGASKISGAKPL</sequence>